<dbReference type="Gene3D" id="6.20.210.20">
    <property type="entry name" value="THAP domain"/>
    <property type="match status" value="1"/>
</dbReference>
<dbReference type="PANTHER" id="PTHR47696:SF1">
    <property type="entry name" value="THAP DOMAIN-CONTAINING PROTEIN 2"/>
    <property type="match status" value="1"/>
</dbReference>
<dbReference type="Proteomes" id="UP001292094">
    <property type="component" value="Unassembled WGS sequence"/>
</dbReference>
<dbReference type="PROSITE" id="PS50950">
    <property type="entry name" value="ZF_THAP"/>
    <property type="match status" value="1"/>
</dbReference>
<reference evidence="9" key="1">
    <citation type="submission" date="2023-11" db="EMBL/GenBank/DDBJ databases">
        <title>Genome assemblies of two species of porcelain crab, Petrolisthes cinctipes and Petrolisthes manimaculis (Anomura: Porcellanidae).</title>
        <authorList>
            <person name="Angst P."/>
        </authorList>
    </citation>
    <scope>NUCLEOTIDE SEQUENCE</scope>
    <source>
        <strain evidence="9">PB745_02</strain>
        <tissue evidence="9">Gill</tissue>
    </source>
</reference>
<dbReference type="InterPro" id="IPR006612">
    <property type="entry name" value="THAP_Znf"/>
</dbReference>
<evidence type="ECO:0000259" key="8">
    <source>
        <dbReference type="PROSITE" id="PS50950"/>
    </source>
</evidence>
<evidence type="ECO:0000313" key="10">
    <source>
        <dbReference type="Proteomes" id="UP001292094"/>
    </source>
</evidence>
<keyword evidence="10" id="KW-1185">Reference proteome</keyword>
<evidence type="ECO:0000313" key="9">
    <source>
        <dbReference type="EMBL" id="KAK4328482.1"/>
    </source>
</evidence>
<sequence length="189" mass="21858">MPVSCAAYGCTSRFNKENSPTLTFHKFPKDGELLEKWLHNVRRENFTPSKHTRLCSKHFKEEDFDRTSLSCVRLRSGAVPCIFEAFPEHLRPKVDKRRKPPLKRDVSEDQCQDDSSDDEHLLTNSNCPTETECVTRENNTQIKKLVKVESQLATIEKKIRVLQQSNRRLKMRNSALKSVVTELQKKGVS</sequence>
<gene>
    <name evidence="9" type="ORF">Pmani_001118</name>
</gene>
<dbReference type="SUPFAM" id="SSF57716">
    <property type="entry name" value="Glucocorticoid receptor-like (DNA-binding domain)"/>
    <property type="match status" value="1"/>
</dbReference>
<comment type="caution">
    <text evidence="9">The sequence shown here is derived from an EMBL/GenBank/DDBJ whole genome shotgun (WGS) entry which is preliminary data.</text>
</comment>
<dbReference type="EMBL" id="JAWZYT010000074">
    <property type="protein sequence ID" value="KAK4328482.1"/>
    <property type="molecule type" value="Genomic_DNA"/>
</dbReference>
<dbReference type="SMART" id="SM00692">
    <property type="entry name" value="DM3"/>
    <property type="match status" value="1"/>
</dbReference>
<dbReference type="InterPro" id="IPR038441">
    <property type="entry name" value="THAP_Znf_sf"/>
</dbReference>
<dbReference type="AlphaFoldDB" id="A0AAE1QNR0"/>
<dbReference type="Pfam" id="PF05485">
    <property type="entry name" value="THAP"/>
    <property type="match status" value="1"/>
</dbReference>
<evidence type="ECO:0000256" key="2">
    <source>
        <dbReference type="ARBA" id="ARBA00022771"/>
    </source>
</evidence>
<feature type="compositionally biased region" description="Acidic residues" evidence="7">
    <location>
        <begin position="108"/>
        <end position="117"/>
    </location>
</feature>
<evidence type="ECO:0000256" key="5">
    <source>
        <dbReference type="PROSITE-ProRule" id="PRU00309"/>
    </source>
</evidence>
<name>A0AAE1QNR0_9EUCA</name>
<feature type="coiled-coil region" evidence="6">
    <location>
        <begin position="145"/>
        <end position="186"/>
    </location>
</feature>
<evidence type="ECO:0000256" key="3">
    <source>
        <dbReference type="ARBA" id="ARBA00022833"/>
    </source>
</evidence>
<feature type="region of interest" description="Disordered" evidence="7">
    <location>
        <begin position="94"/>
        <end position="123"/>
    </location>
</feature>
<proteinExistence type="predicted"/>
<dbReference type="GO" id="GO:0008270">
    <property type="term" value="F:zinc ion binding"/>
    <property type="evidence" value="ECO:0007669"/>
    <property type="project" value="UniProtKB-KW"/>
</dbReference>
<protein>
    <recommendedName>
        <fullName evidence="8">THAP-type domain-containing protein</fullName>
    </recommendedName>
</protein>
<keyword evidence="4 5" id="KW-0238">DNA-binding</keyword>
<dbReference type="InterPro" id="IPR026521">
    <property type="entry name" value="THAP2"/>
</dbReference>
<keyword evidence="3" id="KW-0862">Zinc</keyword>
<keyword evidence="2 5" id="KW-0863">Zinc-finger</keyword>
<evidence type="ECO:0000256" key="1">
    <source>
        <dbReference type="ARBA" id="ARBA00022723"/>
    </source>
</evidence>
<accession>A0AAE1QNR0</accession>
<organism evidence="9 10">
    <name type="scientific">Petrolisthes manimaculis</name>
    <dbReference type="NCBI Taxonomy" id="1843537"/>
    <lineage>
        <taxon>Eukaryota</taxon>
        <taxon>Metazoa</taxon>
        <taxon>Ecdysozoa</taxon>
        <taxon>Arthropoda</taxon>
        <taxon>Crustacea</taxon>
        <taxon>Multicrustacea</taxon>
        <taxon>Malacostraca</taxon>
        <taxon>Eumalacostraca</taxon>
        <taxon>Eucarida</taxon>
        <taxon>Decapoda</taxon>
        <taxon>Pleocyemata</taxon>
        <taxon>Anomura</taxon>
        <taxon>Galatheoidea</taxon>
        <taxon>Porcellanidae</taxon>
        <taxon>Petrolisthes</taxon>
    </lineage>
</organism>
<dbReference type="GO" id="GO:0003677">
    <property type="term" value="F:DNA binding"/>
    <property type="evidence" value="ECO:0007669"/>
    <property type="project" value="UniProtKB-UniRule"/>
</dbReference>
<evidence type="ECO:0000256" key="6">
    <source>
        <dbReference type="SAM" id="Coils"/>
    </source>
</evidence>
<evidence type="ECO:0000256" key="7">
    <source>
        <dbReference type="SAM" id="MobiDB-lite"/>
    </source>
</evidence>
<dbReference type="PANTHER" id="PTHR47696">
    <property type="entry name" value="THAP DOMAIN-CONTAINING PROTEIN 2"/>
    <property type="match status" value="1"/>
</dbReference>
<feature type="domain" description="THAP-type" evidence="8">
    <location>
        <begin position="1"/>
        <end position="83"/>
    </location>
</feature>
<keyword evidence="6" id="KW-0175">Coiled coil</keyword>
<dbReference type="SMART" id="SM00980">
    <property type="entry name" value="THAP"/>
    <property type="match status" value="1"/>
</dbReference>
<evidence type="ECO:0000256" key="4">
    <source>
        <dbReference type="ARBA" id="ARBA00023125"/>
    </source>
</evidence>
<keyword evidence="1" id="KW-0479">Metal-binding</keyword>